<dbReference type="EMBL" id="CADCTM010000037">
    <property type="protein sequence ID" value="CAA9214310.1"/>
    <property type="molecule type" value="Genomic_DNA"/>
</dbReference>
<dbReference type="AlphaFoldDB" id="A0A6J4H8A9"/>
<organism evidence="1">
    <name type="scientific">uncultured Coleofasciculus sp</name>
    <dbReference type="NCBI Taxonomy" id="1267456"/>
    <lineage>
        <taxon>Bacteria</taxon>
        <taxon>Bacillati</taxon>
        <taxon>Cyanobacteriota</taxon>
        <taxon>Cyanophyceae</taxon>
        <taxon>Coleofasciculales</taxon>
        <taxon>Coleofasciculaceae</taxon>
        <taxon>Coleofasciculus</taxon>
        <taxon>environmental samples</taxon>
    </lineage>
</organism>
<accession>A0A6J4H8A9</accession>
<evidence type="ECO:0000313" key="1">
    <source>
        <dbReference type="EMBL" id="CAA9214310.1"/>
    </source>
</evidence>
<reference evidence="1" key="1">
    <citation type="submission" date="2020-02" db="EMBL/GenBank/DDBJ databases">
        <authorList>
            <person name="Meier V. D."/>
        </authorList>
    </citation>
    <scope>NUCLEOTIDE SEQUENCE</scope>
    <source>
        <strain evidence="1">AVDCRST_MAG92</strain>
    </source>
</reference>
<proteinExistence type="predicted"/>
<sequence>MSGIGVPPSLFIFRQDKMSTPQESSRQLCSAENLDASAKFNVDLK</sequence>
<protein>
    <submittedName>
        <fullName evidence="1">Uncharacterized protein</fullName>
    </submittedName>
</protein>
<name>A0A6J4H8A9_9CYAN</name>
<gene>
    <name evidence="1" type="ORF">AVDCRST_MAG92-240</name>
</gene>